<dbReference type="CDD" id="cd00057">
    <property type="entry name" value="FA58C"/>
    <property type="match status" value="1"/>
</dbReference>
<dbReference type="PROSITE" id="PS50022">
    <property type="entry name" value="FA58C_3"/>
    <property type="match status" value="2"/>
</dbReference>
<sequence length="261" mass="29440">SCSNPIRLGLEDGRIQDSQISVKSSASTLLGGKAGRLNLPKTPGVSSGAWRAIHGDNTPWIQVDFLRPVTVTGVITQGRINNDQWVKTFKVKYRDDASMTWKQDSKVFNGNVDRNTPRENTLTTPETHRFFRIYPKSWKNYCSMRLEFVGCYIGCRDGAPLGFANGLIHASQITASSYNAPMTAPQFGRLVVDQQMNWDCWRSAGDDSDPWFQVDFIAKVIVEEVQTQGRENTKTWTKTYKLLYGDDGYDFTEYSENGVPK</sequence>
<dbReference type="InterPro" id="IPR008979">
    <property type="entry name" value="Galactose-bd-like_sf"/>
</dbReference>
<dbReference type="PROSITE" id="PS01285">
    <property type="entry name" value="FA58C_1"/>
    <property type="match status" value="1"/>
</dbReference>
<feature type="non-terminal residue" evidence="1">
    <location>
        <position position="261"/>
    </location>
</feature>
<proteinExistence type="predicted"/>
<name>A0A6S7LK69_PARCT</name>
<gene>
    <name evidence="1" type="ORF">PACLA_8A078396</name>
</gene>
<organism evidence="1 2">
    <name type="scientific">Paramuricea clavata</name>
    <name type="common">Red gorgonian</name>
    <name type="synonym">Violescent sea-whip</name>
    <dbReference type="NCBI Taxonomy" id="317549"/>
    <lineage>
        <taxon>Eukaryota</taxon>
        <taxon>Metazoa</taxon>
        <taxon>Cnidaria</taxon>
        <taxon>Anthozoa</taxon>
        <taxon>Octocorallia</taxon>
        <taxon>Malacalcyonacea</taxon>
        <taxon>Plexauridae</taxon>
        <taxon>Paramuricea</taxon>
    </lineage>
</organism>
<dbReference type="OrthoDB" id="5988742at2759"/>
<dbReference type="AlphaFoldDB" id="A0A6S7LK69"/>
<dbReference type="Gene3D" id="2.60.120.260">
    <property type="entry name" value="Galactose-binding domain-like"/>
    <property type="match status" value="2"/>
</dbReference>
<keyword evidence="2" id="KW-1185">Reference proteome</keyword>
<reference evidence="1" key="1">
    <citation type="submission" date="2020-04" db="EMBL/GenBank/DDBJ databases">
        <authorList>
            <person name="Alioto T."/>
            <person name="Alioto T."/>
            <person name="Gomez Garrido J."/>
        </authorList>
    </citation>
    <scope>NUCLEOTIDE SEQUENCE</scope>
    <source>
        <strain evidence="1">A484AB</strain>
    </source>
</reference>
<dbReference type="InterPro" id="IPR000421">
    <property type="entry name" value="FA58C"/>
</dbReference>
<evidence type="ECO:0000313" key="1">
    <source>
        <dbReference type="EMBL" id="CAB4033489.1"/>
    </source>
</evidence>
<dbReference type="SMART" id="SM00231">
    <property type="entry name" value="FA58C"/>
    <property type="match status" value="1"/>
</dbReference>
<dbReference type="PANTHER" id="PTHR24543:SF325">
    <property type="entry name" value="F5_8 TYPE C DOMAIN-CONTAINING PROTEIN"/>
    <property type="match status" value="1"/>
</dbReference>
<dbReference type="Pfam" id="PF00754">
    <property type="entry name" value="F5_F8_type_C"/>
    <property type="match status" value="2"/>
</dbReference>
<accession>A0A6S7LK69</accession>
<evidence type="ECO:0000313" key="2">
    <source>
        <dbReference type="Proteomes" id="UP001152795"/>
    </source>
</evidence>
<dbReference type="EMBL" id="CACRXK020019287">
    <property type="protein sequence ID" value="CAB4033489.1"/>
    <property type="molecule type" value="Genomic_DNA"/>
</dbReference>
<dbReference type="SUPFAM" id="SSF49785">
    <property type="entry name" value="Galactose-binding domain-like"/>
    <property type="match status" value="2"/>
</dbReference>
<feature type="non-terminal residue" evidence="1">
    <location>
        <position position="1"/>
    </location>
</feature>
<protein>
    <submittedName>
        <fullName evidence="1">Uncharacterized protein</fullName>
    </submittedName>
</protein>
<dbReference type="PANTHER" id="PTHR24543">
    <property type="entry name" value="MULTICOPPER OXIDASE-RELATED"/>
    <property type="match status" value="1"/>
</dbReference>
<comment type="caution">
    <text evidence="1">The sequence shown here is derived from an EMBL/GenBank/DDBJ whole genome shotgun (WGS) entry which is preliminary data.</text>
</comment>
<dbReference type="Proteomes" id="UP001152795">
    <property type="component" value="Unassembled WGS sequence"/>
</dbReference>